<dbReference type="InterPro" id="IPR000477">
    <property type="entry name" value="RT_dom"/>
</dbReference>
<dbReference type="CDD" id="cd01650">
    <property type="entry name" value="RT_nLTR_like"/>
    <property type="match status" value="1"/>
</dbReference>
<dbReference type="PANTHER" id="PTHR19446">
    <property type="entry name" value="REVERSE TRANSCRIPTASES"/>
    <property type="match status" value="1"/>
</dbReference>
<dbReference type="AlphaFoldDB" id="A0A8D0YIY8"/>
<evidence type="ECO:0000313" key="3">
    <source>
        <dbReference type="Ensembl" id="ENSSSCP00035001501.1"/>
    </source>
</evidence>
<sequence length="246" mass="28218">MNIDAKILNKILANRIQQYIKRIVHHDQVGFIPGMQGFFNICKSISVIHHINKLKNKNHMILSIDMEKAFDKNQHPFLIKTLQKVGLASTYLNMIKAIYDKPTANIILNGEKLKEFPLRSRTGKGCLLSPLLFNTVLEVLATAIREVKEAKGIQIGKEEVKLSLFADDMMLYLKNPKDSTRKLLELIHEFGKVTECKINTQKSMAILYTNNERAEKEIREAITFTITSKRIKYLGVSLLRDKRPVL</sequence>
<protein>
    <recommendedName>
        <fullName evidence="1">RNA-directed DNA polymerase</fullName>
        <ecNumber evidence="1">2.7.7.49</ecNumber>
    </recommendedName>
</protein>
<dbReference type="EC" id="2.7.7.49" evidence="1"/>
<organism evidence="3 4">
    <name type="scientific">Sus scrofa</name>
    <name type="common">Pig</name>
    <dbReference type="NCBI Taxonomy" id="9823"/>
    <lineage>
        <taxon>Eukaryota</taxon>
        <taxon>Metazoa</taxon>
        <taxon>Chordata</taxon>
        <taxon>Craniata</taxon>
        <taxon>Vertebrata</taxon>
        <taxon>Euteleostomi</taxon>
        <taxon>Mammalia</taxon>
        <taxon>Eutheria</taxon>
        <taxon>Laurasiatheria</taxon>
        <taxon>Artiodactyla</taxon>
        <taxon>Suina</taxon>
        <taxon>Suidae</taxon>
        <taxon>Sus</taxon>
    </lineage>
</organism>
<feature type="domain" description="Reverse transcriptase" evidence="2">
    <location>
        <begin position="1"/>
        <end position="238"/>
    </location>
</feature>
<dbReference type="PROSITE" id="PS50878">
    <property type="entry name" value="RT_POL"/>
    <property type="match status" value="1"/>
</dbReference>
<accession>A0A8D0YIY8</accession>
<dbReference type="Proteomes" id="UP000694720">
    <property type="component" value="Unplaced"/>
</dbReference>
<dbReference type="SUPFAM" id="SSF56672">
    <property type="entry name" value="DNA/RNA polymerases"/>
    <property type="match status" value="1"/>
</dbReference>
<evidence type="ECO:0000259" key="2">
    <source>
        <dbReference type="PROSITE" id="PS50878"/>
    </source>
</evidence>
<evidence type="ECO:0000256" key="1">
    <source>
        <dbReference type="ARBA" id="ARBA00012493"/>
    </source>
</evidence>
<dbReference type="InterPro" id="IPR043502">
    <property type="entry name" value="DNA/RNA_pol_sf"/>
</dbReference>
<proteinExistence type="predicted"/>
<evidence type="ECO:0000313" key="4">
    <source>
        <dbReference type="Proteomes" id="UP000694720"/>
    </source>
</evidence>
<name>A0A8D0YIY8_PIG</name>
<dbReference type="Pfam" id="PF00078">
    <property type="entry name" value="RVT_1"/>
    <property type="match status" value="1"/>
</dbReference>
<dbReference type="GO" id="GO:0003964">
    <property type="term" value="F:RNA-directed DNA polymerase activity"/>
    <property type="evidence" value="ECO:0007669"/>
    <property type="project" value="UniProtKB-EC"/>
</dbReference>
<dbReference type="Ensembl" id="ENSSSCT00035004456.1">
    <property type="protein sequence ID" value="ENSSSCP00035001501.1"/>
    <property type="gene ID" value="ENSSSCG00035003593.1"/>
</dbReference>
<reference evidence="3" key="1">
    <citation type="submission" date="2025-08" db="UniProtKB">
        <authorList>
            <consortium name="Ensembl"/>
        </authorList>
    </citation>
    <scope>IDENTIFICATION</scope>
</reference>